<evidence type="ECO:0000256" key="4">
    <source>
        <dbReference type="ARBA" id="ARBA00022525"/>
    </source>
</evidence>
<evidence type="ECO:0000313" key="8">
    <source>
        <dbReference type="Proteomes" id="UP000199658"/>
    </source>
</evidence>
<dbReference type="SMART" id="SM00155">
    <property type="entry name" value="PLDc"/>
    <property type="match status" value="2"/>
</dbReference>
<dbReference type="InterPro" id="IPR001736">
    <property type="entry name" value="PLipase_D/transphosphatidylase"/>
</dbReference>
<dbReference type="PANTHER" id="PTHR21248:SF22">
    <property type="entry name" value="PHOSPHOLIPASE D"/>
    <property type="match status" value="1"/>
</dbReference>
<evidence type="ECO:0000256" key="5">
    <source>
        <dbReference type="ARBA" id="ARBA00029594"/>
    </source>
</evidence>
<comment type="subcellular location">
    <subcellularLocation>
        <location evidence="2">Secreted</location>
    </subcellularLocation>
</comment>
<proteinExistence type="predicted"/>
<dbReference type="RefSeq" id="WP_090213760.1">
    <property type="nucleotide sequence ID" value="NZ_FOYO01000001.1"/>
</dbReference>
<organism evidence="7 8">
    <name type="scientific">Litoreibacter janthinus</name>
    <dbReference type="NCBI Taxonomy" id="670154"/>
    <lineage>
        <taxon>Bacteria</taxon>
        <taxon>Pseudomonadati</taxon>
        <taxon>Pseudomonadota</taxon>
        <taxon>Alphaproteobacteria</taxon>
        <taxon>Rhodobacterales</taxon>
        <taxon>Roseobacteraceae</taxon>
        <taxon>Litoreibacter</taxon>
    </lineage>
</organism>
<accession>A0A1I6GBS1</accession>
<dbReference type="AlphaFoldDB" id="A0A1I6GBS1"/>
<comment type="function">
    <text evidence="1">Could be a virulence factor.</text>
</comment>
<feature type="domain" description="PLD phosphodiesterase" evidence="6">
    <location>
        <begin position="392"/>
        <end position="419"/>
    </location>
</feature>
<dbReference type="Gene3D" id="3.30.870.10">
    <property type="entry name" value="Endonuclease Chain A"/>
    <property type="match status" value="2"/>
</dbReference>
<dbReference type="STRING" id="670154.SAMN04488002_1208"/>
<dbReference type="GO" id="GO:0005576">
    <property type="term" value="C:extracellular region"/>
    <property type="evidence" value="ECO:0007669"/>
    <property type="project" value="UniProtKB-SubCell"/>
</dbReference>
<evidence type="ECO:0000256" key="3">
    <source>
        <dbReference type="ARBA" id="ARBA00018392"/>
    </source>
</evidence>
<gene>
    <name evidence="7" type="ORF">SAMN04488002_1208</name>
</gene>
<dbReference type="GO" id="GO:0032049">
    <property type="term" value="P:cardiolipin biosynthetic process"/>
    <property type="evidence" value="ECO:0007669"/>
    <property type="project" value="UniProtKB-ARBA"/>
</dbReference>
<dbReference type="InterPro" id="IPR025202">
    <property type="entry name" value="PLD-like_dom"/>
</dbReference>
<dbReference type="OrthoDB" id="8828485at2"/>
<protein>
    <recommendedName>
        <fullName evidence="3">Phospholipase D</fullName>
    </recommendedName>
    <alternativeName>
        <fullName evidence="5">Choline phosphatase</fullName>
    </alternativeName>
</protein>
<name>A0A1I6GBS1_9RHOB</name>
<dbReference type="CDD" id="cd09105">
    <property type="entry name" value="PLDc_vPLD1_2_like_2"/>
    <property type="match status" value="1"/>
</dbReference>
<dbReference type="GO" id="GO:0030572">
    <property type="term" value="F:phosphatidyltransferase activity"/>
    <property type="evidence" value="ECO:0007669"/>
    <property type="project" value="UniProtKB-ARBA"/>
</dbReference>
<evidence type="ECO:0000313" key="7">
    <source>
        <dbReference type="EMBL" id="SFR39635.1"/>
    </source>
</evidence>
<keyword evidence="4" id="KW-0964">Secreted</keyword>
<dbReference type="EMBL" id="FOYO01000001">
    <property type="protein sequence ID" value="SFR39635.1"/>
    <property type="molecule type" value="Genomic_DNA"/>
</dbReference>
<reference evidence="8" key="1">
    <citation type="submission" date="2016-10" db="EMBL/GenBank/DDBJ databases">
        <authorList>
            <person name="Varghese N."/>
            <person name="Submissions S."/>
        </authorList>
    </citation>
    <scope>NUCLEOTIDE SEQUENCE [LARGE SCALE GENOMIC DNA]</scope>
    <source>
        <strain evidence="8">DSM 26921</strain>
    </source>
</reference>
<evidence type="ECO:0000259" key="6">
    <source>
        <dbReference type="PROSITE" id="PS50035"/>
    </source>
</evidence>
<feature type="domain" description="PLD phosphodiesterase" evidence="6">
    <location>
        <begin position="180"/>
        <end position="207"/>
    </location>
</feature>
<dbReference type="SUPFAM" id="SSF56024">
    <property type="entry name" value="Phospholipase D/nuclease"/>
    <property type="match status" value="2"/>
</dbReference>
<dbReference type="Pfam" id="PF13091">
    <property type="entry name" value="PLDc_2"/>
    <property type="match status" value="1"/>
</dbReference>
<evidence type="ECO:0000256" key="2">
    <source>
        <dbReference type="ARBA" id="ARBA00004613"/>
    </source>
</evidence>
<dbReference type="Proteomes" id="UP000199658">
    <property type="component" value="Unassembled WGS sequence"/>
</dbReference>
<keyword evidence="8" id="KW-1185">Reference proteome</keyword>
<dbReference type="PANTHER" id="PTHR21248">
    <property type="entry name" value="CARDIOLIPIN SYNTHASE"/>
    <property type="match status" value="1"/>
</dbReference>
<dbReference type="PROSITE" id="PS50035">
    <property type="entry name" value="PLD"/>
    <property type="match status" value="2"/>
</dbReference>
<sequence>MAEAPGATYFLTASEAYPAFERAFLNARKEVIASFRVFDPTTRLRSDEARAVGDTWADLIRHVVEKGVKITLRISDFDPIVGSDLHHATHLSVKRLRTAVRDSPLLDVQPNLHPAKAGLLPRFLLWPRTYIELRKHIRELRGMTAEKRERTLSNMPALRSLIREDGDTLRVRIFPPPSLSPATHHQKVAVFDAEKLYIGGLDLNERRYDTLSHDQAGEETWHDVQVLLEGPVAREAHAYLTAFASGDDKALQQPSKNLLRTYSTKRSALAPFFMSPKTILHEIEDAHLEAFKTARKLIYFETQFFRYRRLATALCDAARTNPELKVILVLPAAPDDVAFENSKRSDARYGEYLQSKCIDQMNVAFGQRLFVAAAAQARSTSATDRAALEGADLVYVHSKVSIFDNDLAIVSSANLNGRSMRWDTEAGVAITHEADVAKLRSRCFDHWLCGPAENGAADLEGAFDRLRDIAIANLAAAPADRRGFLLPYPMSPPRRFGRNLPGVPEELV</sequence>
<evidence type="ECO:0000256" key="1">
    <source>
        <dbReference type="ARBA" id="ARBA00003145"/>
    </source>
</evidence>